<keyword evidence="1" id="KW-1133">Transmembrane helix</keyword>
<dbReference type="RefSeq" id="WP_230222430.1">
    <property type="nucleotide sequence ID" value="NZ_JAJKFT010000010.1"/>
</dbReference>
<keyword evidence="1" id="KW-0472">Membrane</keyword>
<dbReference type="AlphaFoldDB" id="A0A9X1MSN8"/>
<evidence type="ECO:0000313" key="2">
    <source>
        <dbReference type="EMBL" id="MCC9630904.1"/>
    </source>
</evidence>
<feature type="transmembrane region" description="Helical" evidence="1">
    <location>
        <begin position="94"/>
        <end position="114"/>
    </location>
</feature>
<proteinExistence type="predicted"/>
<accession>A0A9X1MSN8</accession>
<sequence>MKYVEFEIELQELLDERRFHEVDRLLAQVDAEDRPRCERLAADYGMLFDGLESWNQPTSSGALTDRILAELQTASPALPIAAERPDDYAAATPWLPIAAMAMAASLLILAFIPFSLSQRGDDRVGAYVATNDPDNLDLDDQPLEQLDWEDAQYVSTVRSPFDLPWDLTNDLVGVTTAPRLPLDSSALAVSSLDASPWIDTVQNPLRPLTQSMGTALMVIKEVTIPSAADRNADPEAKPQARGWKLPLSIGRRIT</sequence>
<protein>
    <submittedName>
        <fullName evidence="2">Uncharacterized protein</fullName>
    </submittedName>
</protein>
<dbReference type="EMBL" id="JAJKFT010000010">
    <property type="protein sequence ID" value="MCC9630904.1"/>
    <property type="molecule type" value="Genomic_DNA"/>
</dbReference>
<keyword evidence="1" id="KW-0812">Transmembrane</keyword>
<organism evidence="2 3">
    <name type="scientific">Blastopirellula sediminis</name>
    <dbReference type="NCBI Taxonomy" id="2894196"/>
    <lineage>
        <taxon>Bacteria</taxon>
        <taxon>Pseudomonadati</taxon>
        <taxon>Planctomycetota</taxon>
        <taxon>Planctomycetia</taxon>
        <taxon>Pirellulales</taxon>
        <taxon>Pirellulaceae</taxon>
        <taxon>Blastopirellula</taxon>
    </lineage>
</organism>
<reference evidence="2" key="1">
    <citation type="submission" date="2021-11" db="EMBL/GenBank/DDBJ databases">
        <title>Genome sequence.</title>
        <authorList>
            <person name="Sun Q."/>
        </authorList>
    </citation>
    <scope>NUCLEOTIDE SEQUENCE</scope>
    <source>
        <strain evidence="2">JC732</strain>
    </source>
</reference>
<comment type="caution">
    <text evidence="2">The sequence shown here is derived from an EMBL/GenBank/DDBJ whole genome shotgun (WGS) entry which is preliminary data.</text>
</comment>
<name>A0A9X1MSN8_9BACT</name>
<keyword evidence="3" id="KW-1185">Reference proteome</keyword>
<gene>
    <name evidence="2" type="ORF">LOC68_21140</name>
</gene>
<dbReference type="Proteomes" id="UP001139103">
    <property type="component" value="Unassembled WGS sequence"/>
</dbReference>
<evidence type="ECO:0000256" key="1">
    <source>
        <dbReference type="SAM" id="Phobius"/>
    </source>
</evidence>
<evidence type="ECO:0000313" key="3">
    <source>
        <dbReference type="Proteomes" id="UP001139103"/>
    </source>
</evidence>